<dbReference type="STRING" id="47855.GA0070606_2712"/>
<evidence type="ECO:0000313" key="1">
    <source>
        <dbReference type="EMBL" id="SCL57087.1"/>
    </source>
</evidence>
<accession>A0A1C6USL8</accession>
<keyword evidence="2" id="KW-1185">Reference proteome</keyword>
<protein>
    <submittedName>
        <fullName evidence="1">Uncharacterized protein</fullName>
    </submittedName>
</protein>
<gene>
    <name evidence="1" type="ORF">GA0070606_2712</name>
</gene>
<reference evidence="2" key="1">
    <citation type="submission" date="2016-06" db="EMBL/GenBank/DDBJ databases">
        <authorList>
            <person name="Varghese N."/>
            <person name="Submissions Spin"/>
        </authorList>
    </citation>
    <scope>NUCLEOTIDE SEQUENCE [LARGE SCALE GENOMIC DNA]</scope>
    <source>
        <strain evidence="2">DSM 43903</strain>
    </source>
</reference>
<proteinExistence type="predicted"/>
<evidence type="ECO:0000313" key="2">
    <source>
        <dbReference type="Proteomes" id="UP000199001"/>
    </source>
</evidence>
<dbReference type="AlphaFoldDB" id="A0A1C6USL8"/>
<dbReference type="EMBL" id="FMHZ01000002">
    <property type="protein sequence ID" value="SCL57087.1"/>
    <property type="molecule type" value="Genomic_DNA"/>
</dbReference>
<organism evidence="1 2">
    <name type="scientific">Micromonospora citrea</name>
    <dbReference type="NCBI Taxonomy" id="47855"/>
    <lineage>
        <taxon>Bacteria</taxon>
        <taxon>Bacillati</taxon>
        <taxon>Actinomycetota</taxon>
        <taxon>Actinomycetes</taxon>
        <taxon>Micromonosporales</taxon>
        <taxon>Micromonosporaceae</taxon>
        <taxon>Micromonospora</taxon>
    </lineage>
</organism>
<sequence length="40" mass="4577">MVSNAVNSWRSGMKHIRHAAVRALGRVRMGGIYGYWNIFN</sequence>
<dbReference type="Proteomes" id="UP000199001">
    <property type="component" value="Unassembled WGS sequence"/>
</dbReference>
<name>A0A1C6USL8_9ACTN</name>